<keyword evidence="5" id="KW-1185">Reference proteome</keyword>
<comment type="subcellular location">
    <subcellularLocation>
        <location evidence="2">Cell outer membrane</location>
    </subcellularLocation>
</comment>
<feature type="chain" id="PRO_5045015637" description="Outer membrane lipoprotein Blc" evidence="2">
    <location>
        <begin position="20"/>
        <end position="181"/>
    </location>
</feature>
<sequence>MKSLTARLGQVALALFPLAACSTQPTVPRVPQVDVARYMGDWYVIASIPSRFEKGAVNAIESYRLQPDGVVRTDFRYRKESATGELKTMHAKGYPHADTNNAVWGMQFIWPIKAQYVISWLDPGYRFVIVARDKRDYVWVMARTPTVTDAEYASLVGRVAAMGYNVNDLKKVPQQWPESRP</sequence>
<dbReference type="PRINTS" id="PR01171">
    <property type="entry name" value="BCTLIPOCALIN"/>
</dbReference>
<keyword evidence="2" id="KW-0998">Cell outer membrane</keyword>
<keyword evidence="2" id="KW-0472">Membrane</keyword>
<keyword evidence="2" id="KW-0446">Lipid-binding</keyword>
<comment type="similarity">
    <text evidence="1 2">Belongs to the calycin superfamily. Lipocalin family.</text>
</comment>
<accession>A0ABT6BBT1</accession>
<dbReference type="PIRSF" id="PIRSF036893">
    <property type="entry name" value="Lipocalin_ApoD"/>
    <property type="match status" value="1"/>
</dbReference>
<name>A0ABT6BBT1_9GAMM</name>
<feature type="domain" description="Lipocalin/cytosolic fatty-acid binding" evidence="3">
    <location>
        <begin position="33"/>
        <end position="174"/>
    </location>
</feature>
<dbReference type="PANTHER" id="PTHR10612:SF34">
    <property type="entry name" value="APOLIPOPROTEIN D"/>
    <property type="match status" value="1"/>
</dbReference>
<proteinExistence type="inferred from homology"/>
<dbReference type="InterPro" id="IPR022272">
    <property type="entry name" value="Lipocalin_CS"/>
</dbReference>
<dbReference type="SUPFAM" id="SSF50814">
    <property type="entry name" value="Lipocalins"/>
    <property type="match status" value="1"/>
</dbReference>
<dbReference type="CDD" id="cd19438">
    <property type="entry name" value="lipocalin_Blc-like"/>
    <property type="match status" value="1"/>
</dbReference>
<dbReference type="PANTHER" id="PTHR10612">
    <property type="entry name" value="APOLIPOPROTEIN D"/>
    <property type="match status" value="1"/>
</dbReference>
<organism evidence="4 5">
    <name type="scientific">Luteibacter sahnii</name>
    <dbReference type="NCBI Taxonomy" id="3021977"/>
    <lineage>
        <taxon>Bacteria</taxon>
        <taxon>Pseudomonadati</taxon>
        <taxon>Pseudomonadota</taxon>
        <taxon>Gammaproteobacteria</taxon>
        <taxon>Lysobacterales</taxon>
        <taxon>Rhodanobacteraceae</taxon>
        <taxon>Luteibacter</taxon>
    </lineage>
</organism>
<feature type="signal peptide" evidence="2">
    <location>
        <begin position="1"/>
        <end position="19"/>
    </location>
</feature>
<dbReference type="Pfam" id="PF08212">
    <property type="entry name" value="Lipocalin_2"/>
    <property type="match status" value="1"/>
</dbReference>
<dbReference type="InterPro" id="IPR047202">
    <property type="entry name" value="Lipocalin_Blc-like_dom"/>
</dbReference>
<dbReference type="Proteomes" id="UP001528850">
    <property type="component" value="Unassembled WGS sequence"/>
</dbReference>
<comment type="caution">
    <text evidence="4">The sequence shown here is derived from an EMBL/GenBank/DDBJ whole genome shotgun (WGS) entry which is preliminary data.</text>
</comment>
<keyword evidence="2" id="KW-0732">Signal</keyword>
<dbReference type="PROSITE" id="PS00213">
    <property type="entry name" value="LIPOCALIN"/>
    <property type="match status" value="1"/>
</dbReference>
<evidence type="ECO:0000313" key="4">
    <source>
        <dbReference type="EMBL" id="MDF4025581.1"/>
    </source>
</evidence>
<dbReference type="InterPro" id="IPR002446">
    <property type="entry name" value="Lipocalin_bac"/>
</dbReference>
<evidence type="ECO:0000256" key="1">
    <source>
        <dbReference type="ARBA" id="ARBA00006889"/>
    </source>
</evidence>
<dbReference type="EMBL" id="JARJJS010000002">
    <property type="protein sequence ID" value="MDF4025581.1"/>
    <property type="molecule type" value="Genomic_DNA"/>
</dbReference>
<protein>
    <recommendedName>
        <fullName evidence="2">Outer membrane lipoprotein Blc</fullName>
    </recommendedName>
</protein>
<evidence type="ECO:0000259" key="3">
    <source>
        <dbReference type="Pfam" id="PF08212"/>
    </source>
</evidence>
<dbReference type="InterPro" id="IPR000566">
    <property type="entry name" value="Lipocln_cytosolic_FA-bd_dom"/>
</dbReference>
<dbReference type="InterPro" id="IPR012674">
    <property type="entry name" value="Calycin"/>
</dbReference>
<dbReference type="Gene3D" id="2.40.128.20">
    <property type="match status" value="1"/>
</dbReference>
<dbReference type="InterPro" id="IPR022271">
    <property type="entry name" value="Lipocalin_ApoD"/>
</dbReference>
<gene>
    <name evidence="4" type="ORF">P3W24_11460</name>
</gene>
<comment type="function">
    <text evidence="2">Involved in the storage or transport of lipids necessary for membrane maintenance under stressful conditions. Displays a binding preference for lysophospholipids.</text>
</comment>
<comment type="subunit">
    <text evidence="2">Homodimer.</text>
</comment>
<evidence type="ECO:0000256" key="2">
    <source>
        <dbReference type="PIRNR" id="PIRNR036893"/>
    </source>
</evidence>
<keyword evidence="2" id="KW-0449">Lipoprotein</keyword>
<reference evidence="4 5" key="1">
    <citation type="journal article" date="2024" name="Curr. Microbiol.">
        <title>Luteibacter sahnii sp. nov., A Novel Yellow-Colored Xanthomonadin Pigment Producing Probiotic Bacterium from Healthy Rice Seed Microbiome.</title>
        <authorList>
            <person name="Jaiswal G."/>
            <person name="Rana R."/>
            <person name="Nayak P.K."/>
            <person name="Chouhan R."/>
            <person name="Gandhi S.G."/>
            <person name="Patel H.K."/>
            <person name="Patil P.B."/>
        </authorList>
    </citation>
    <scope>NUCLEOTIDE SEQUENCE [LARGE SCALE GENOMIC DNA]</scope>
    <source>
        <strain evidence="4 5">PPL201</strain>
    </source>
</reference>
<evidence type="ECO:0000313" key="5">
    <source>
        <dbReference type="Proteomes" id="UP001528850"/>
    </source>
</evidence>